<dbReference type="OMA" id="CANCEDK"/>
<dbReference type="OrthoDB" id="7554073at2759"/>
<evidence type="ECO:0000313" key="1">
    <source>
        <dbReference type="EMBL" id="EZA47906.1"/>
    </source>
</evidence>
<proteinExistence type="predicted"/>
<name>A0A026VWJ6_OOCBI</name>
<sequence length="170" mass="19717">MRKIRIFDVDKEDSEKEKEFWEKGEEQNGYRKNGTSEKIIHKSTNGKIRGITIIAEVNDETHDKLTELGKVKIGWKICKVQEYIGILRCYKCCGYYHFAKDCTKGEMCGNCAGQHATKECRSQEKKCANCEDKIKNFKIKNLKSNHSAYDSSCPCYKREIEKQKNRIQGS</sequence>
<gene>
    <name evidence="1" type="ORF">X777_15137</name>
</gene>
<dbReference type="AlphaFoldDB" id="A0A026VWJ6"/>
<evidence type="ECO:0008006" key="3">
    <source>
        <dbReference type="Google" id="ProtNLM"/>
    </source>
</evidence>
<protein>
    <recommendedName>
        <fullName evidence="3">CCHC-type domain-containing protein</fullName>
    </recommendedName>
</protein>
<evidence type="ECO:0000313" key="2">
    <source>
        <dbReference type="Proteomes" id="UP000053097"/>
    </source>
</evidence>
<dbReference type="EMBL" id="KK107753">
    <property type="protein sequence ID" value="EZA47906.1"/>
    <property type="molecule type" value="Genomic_DNA"/>
</dbReference>
<keyword evidence="2" id="KW-1185">Reference proteome</keyword>
<dbReference type="Proteomes" id="UP000053097">
    <property type="component" value="Unassembled WGS sequence"/>
</dbReference>
<accession>A0A026VWJ6</accession>
<organism evidence="1 2">
    <name type="scientific">Ooceraea biroi</name>
    <name type="common">Clonal raider ant</name>
    <name type="synonym">Cerapachys biroi</name>
    <dbReference type="NCBI Taxonomy" id="2015173"/>
    <lineage>
        <taxon>Eukaryota</taxon>
        <taxon>Metazoa</taxon>
        <taxon>Ecdysozoa</taxon>
        <taxon>Arthropoda</taxon>
        <taxon>Hexapoda</taxon>
        <taxon>Insecta</taxon>
        <taxon>Pterygota</taxon>
        <taxon>Neoptera</taxon>
        <taxon>Endopterygota</taxon>
        <taxon>Hymenoptera</taxon>
        <taxon>Apocrita</taxon>
        <taxon>Aculeata</taxon>
        <taxon>Formicoidea</taxon>
        <taxon>Formicidae</taxon>
        <taxon>Dorylinae</taxon>
        <taxon>Ooceraea</taxon>
    </lineage>
</organism>
<reference evidence="1 2" key="1">
    <citation type="journal article" date="2014" name="Curr. Biol.">
        <title>The genome of the clonal raider ant Cerapachys biroi.</title>
        <authorList>
            <person name="Oxley P.R."/>
            <person name="Ji L."/>
            <person name="Fetter-Pruneda I."/>
            <person name="McKenzie S.K."/>
            <person name="Li C."/>
            <person name="Hu H."/>
            <person name="Zhang G."/>
            <person name="Kronauer D.J."/>
        </authorList>
    </citation>
    <scope>NUCLEOTIDE SEQUENCE [LARGE SCALE GENOMIC DNA]</scope>
</reference>